<sequence length="99" mass="11170">MLASPLTVIGKVIYDANHKNLNLRPMSDFDIRPYMLEYGFDLTKEENVWAFLFGMMTMMLTRTGISDSKRISNACALGTLGLRYLRVPVLVAPSLNRLA</sequence>
<name>A0AC60Q0Y0_IXOPE</name>
<protein>
    <submittedName>
        <fullName evidence="1">Uncharacterized protein</fullName>
    </submittedName>
</protein>
<proteinExistence type="predicted"/>
<reference evidence="1 2" key="1">
    <citation type="journal article" date="2020" name="Cell">
        <title>Large-Scale Comparative Analyses of Tick Genomes Elucidate Their Genetic Diversity and Vector Capacities.</title>
        <authorList>
            <consortium name="Tick Genome and Microbiome Consortium (TIGMIC)"/>
            <person name="Jia N."/>
            <person name="Wang J."/>
            <person name="Shi W."/>
            <person name="Du L."/>
            <person name="Sun Y."/>
            <person name="Zhan W."/>
            <person name="Jiang J.F."/>
            <person name="Wang Q."/>
            <person name="Zhang B."/>
            <person name="Ji P."/>
            <person name="Bell-Sakyi L."/>
            <person name="Cui X.M."/>
            <person name="Yuan T.T."/>
            <person name="Jiang B.G."/>
            <person name="Yang W.F."/>
            <person name="Lam T.T."/>
            <person name="Chang Q.C."/>
            <person name="Ding S.J."/>
            <person name="Wang X.J."/>
            <person name="Zhu J.G."/>
            <person name="Ruan X.D."/>
            <person name="Zhao L."/>
            <person name="Wei J.T."/>
            <person name="Ye R.Z."/>
            <person name="Que T.C."/>
            <person name="Du C.H."/>
            <person name="Zhou Y.H."/>
            <person name="Cheng J.X."/>
            <person name="Dai P.F."/>
            <person name="Guo W.B."/>
            <person name="Han X.H."/>
            <person name="Huang E.J."/>
            <person name="Li L.F."/>
            <person name="Wei W."/>
            <person name="Gao Y.C."/>
            <person name="Liu J.Z."/>
            <person name="Shao H.Z."/>
            <person name="Wang X."/>
            <person name="Wang C.C."/>
            <person name="Yang T.C."/>
            <person name="Huo Q.B."/>
            <person name="Li W."/>
            <person name="Chen H.Y."/>
            <person name="Chen S.E."/>
            <person name="Zhou L.G."/>
            <person name="Ni X.B."/>
            <person name="Tian J.H."/>
            <person name="Sheng Y."/>
            <person name="Liu T."/>
            <person name="Pan Y.S."/>
            <person name="Xia L.Y."/>
            <person name="Li J."/>
            <person name="Zhao F."/>
            <person name="Cao W.C."/>
        </authorList>
    </citation>
    <scope>NUCLEOTIDE SEQUENCE [LARGE SCALE GENOMIC DNA]</scope>
    <source>
        <strain evidence="1">Iper-2018</strain>
    </source>
</reference>
<accession>A0AC60Q0Y0</accession>
<dbReference type="EMBL" id="JABSTQ010009642">
    <property type="protein sequence ID" value="KAG0427295.1"/>
    <property type="molecule type" value="Genomic_DNA"/>
</dbReference>
<gene>
    <name evidence="1" type="ORF">HPB47_025640</name>
</gene>
<organism evidence="1 2">
    <name type="scientific">Ixodes persulcatus</name>
    <name type="common">Taiga tick</name>
    <dbReference type="NCBI Taxonomy" id="34615"/>
    <lineage>
        <taxon>Eukaryota</taxon>
        <taxon>Metazoa</taxon>
        <taxon>Ecdysozoa</taxon>
        <taxon>Arthropoda</taxon>
        <taxon>Chelicerata</taxon>
        <taxon>Arachnida</taxon>
        <taxon>Acari</taxon>
        <taxon>Parasitiformes</taxon>
        <taxon>Ixodida</taxon>
        <taxon>Ixodoidea</taxon>
        <taxon>Ixodidae</taxon>
        <taxon>Ixodinae</taxon>
        <taxon>Ixodes</taxon>
    </lineage>
</organism>
<evidence type="ECO:0000313" key="1">
    <source>
        <dbReference type="EMBL" id="KAG0427295.1"/>
    </source>
</evidence>
<dbReference type="Proteomes" id="UP000805193">
    <property type="component" value="Unassembled WGS sequence"/>
</dbReference>
<keyword evidence="2" id="KW-1185">Reference proteome</keyword>
<evidence type="ECO:0000313" key="2">
    <source>
        <dbReference type="Proteomes" id="UP000805193"/>
    </source>
</evidence>
<comment type="caution">
    <text evidence="1">The sequence shown here is derived from an EMBL/GenBank/DDBJ whole genome shotgun (WGS) entry which is preliminary data.</text>
</comment>